<dbReference type="InterPro" id="IPR014764">
    <property type="entry name" value="DCN-prot"/>
</dbReference>
<evidence type="ECO:0000313" key="4">
    <source>
        <dbReference type="EMBL" id="KAK7449623.1"/>
    </source>
</evidence>
<dbReference type="Proteomes" id="UP001498398">
    <property type="component" value="Unassembled WGS sequence"/>
</dbReference>
<proteinExistence type="predicted"/>
<feature type="compositionally biased region" description="Polar residues" evidence="2">
    <location>
        <begin position="34"/>
        <end position="53"/>
    </location>
</feature>
<dbReference type="InterPro" id="IPR042460">
    <property type="entry name" value="DCN1-like_PONY"/>
</dbReference>
<comment type="function">
    <text evidence="1">Neddylation of cullins play an essential role in the regulation of SCF-type complexes activity.</text>
</comment>
<evidence type="ECO:0000256" key="1">
    <source>
        <dbReference type="RuleBase" id="RU410713"/>
    </source>
</evidence>
<dbReference type="InterPro" id="IPR005176">
    <property type="entry name" value="PONY_dom"/>
</dbReference>
<evidence type="ECO:0000259" key="3">
    <source>
        <dbReference type="PROSITE" id="PS51229"/>
    </source>
</evidence>
<organism evidence="4 5">
    <name type="scientific">Marasmiellus scandens</name>
    <dbReference type="NCBI Taxonomy" id="2682957"/>
    <lineage>
        <taxon>Eukaryota</taxon>
        <taxon>Fungi</taxon>
        <taxon>Dikarya</taxon>
        <taxon>Basidiomycota</taxon>
        <taxon>Agaricomycotina</taxon>
        <taxon>Agaricomycetes</taxon>
        <taxon>Agaricomycetidae</taxon>
        <taxon>Agaricales</taxon>
        <taxon>Marasmiineae</taxon>
        <taxon>Omphalotaceae</taxon>
        <taxon>Marasmiellus</taxon>
    </lineage>
</organism>
<dbReference type="Gene3D" id="1.10.238.10">
    <property type="entry name" value="EF-hand"/>
    <property type="match status" value="1"/>
</dbReference>
<dbReference type="Gene3D" id="1.10.238.200">
    <property type="entry name" value="Cullin, PONY binding domain"/>
    <property type="match status" value="1"/>
</dbReference>
<dbReference type="EMBL" id="JBANRG010000035">
    <property type="protein sequence ID" value="KAK7449623.1"/>
    <property type="molecule type" value="Genomic_DNA"/>
</dbReference>
<feature type="domain" description="DCUN1" evidence="3">
    <location>
        <begin position="58"/>
        <end position="280"/>
    </location>
</feature>
<gene>
    <name evidence="4" type="ORF">VKT23_013098</name>
</gene>
<keyword evidence="5" id="KW-1185">Reference proteome</keyword>
<dbReference type="PANTHER" id="PTHR12281">
    <property type="entry name" value="RP42 RELATED"/>
    <property type="match status" value="1"/>
</dbReference>
<feature type="region of interest" description="Disordered" evidence="2">
    <location>
        <begin position="21"/>
        <end position="58"/>
    </location>
</feature>
<dbReference type="Pfam" id="PF03556">
    <property type="entry name" value="Cullin_binding"/>
    <property type="match status" value="1"/>
</dbReference>
<sequence>MRLLSSLLCCISDKHTNVYRDAETNGMTGGGADASTSKSKAQPKSTSNANAAQNPEPYTPARSLSLFQSYVDEDDSDVIGPEGLEKLCNDAQISVEGALPMILAWQFQTSEMMKIKKDEWIKGTEGLRICSLPVLQIALTDLDELLIQNKSPKAAKSNAKEKDREKDLYDKTSYRTYASNPQVAFQKLYTFCFNLVKPEQSRNIDMETASALWSVLLVPKYPVMTEVIEFIEAKPSYKAVNKDLWSMMLEFCETVKPDLSNYEADGVSPHFLSLACLANTFRRFCGDKEGCFGSFCYCDFGMRHECMSRF</sequence>
<reference evidence="4 5" key="1">
    <citation type="submission" date="2024-01" db="EMBL/GenBank/DDBJ databases">
        <title>A draft genome for the cacao thread blight pathogen Marasmiellus scandens.</title>
        <authorList>
            <person name="Baruah I.K."/>
            <person name="Leung J."/>
            <person name="Bukari Y."/>
            <person name="Amoako-Attah I."/>
            <person name="Meinhardt L.W."/>
            <person name="Bailey B.A."/>
            <person name="Cohen S.P."/>
        </authorList>
    </citation>
    <scope>NUCLEOTIDE SEQUENCE [LARGE SCALE GENOMIC DNA]</scope>
    <source>
        <strain evidence="4 5">GH-19</strain>
    </source>
</reference>
<name>A0ABR1J8F7_9AGAR</name>
<comment type="caution">
    <text evidence="4">The sequence shown here is derived from an EMBL/GenBank/DDBJ whole genome shotgun (WGS) entry which is preliminary data.</text>
</comment>
<dbReference type="PROSITE" id="PS51229">
    <property type="entry name" value="DCUN1"/>
    <property type="match status" value="1"/>
</dbReference>
<evidence type="ECO:0000313" key="5">
    <source>
        <dbReference type="Proteomes" id="UP001498398"/>
    </source>
</evidence>
<dbReference type="PANTHER" id="PTHR12281:SF12">
    <property type="entry name" value="DEFECTIVE IN CULLIN NEDDYLATION PROTEIN"/>
    <property type="match status" value="1"/>
</dbReference>
<protein>
    <recommendedName>
        <fullName evidence="1">Defective in cullin neddylation protein</fullName>
    </recommendedName>
</protein>
<evidence type="ECO:0000256" key="2">
    <source>
        <dbReference type="SAM" id="MobiDB-lite"/>
    </source>
</evidence>
<accession>A0ABR1J8F7</accession>